<name>A0A1Y1J9T6_PLAGO</name>
<dbReference type="GeneID" id="39745730"/>
<evidence type="ECO:0008006" key="4">
    <source>
        <dbReference type="Google" id="ProtNLM"/>
    </source>
</evidence>
<sequence>MKDHLKKKKKGALQPSYFNDNKLCIHANGGAYLENKKELKKYKNNCSMNKLLHKLIIFSVNSSYNRTFKKCVNLIVIYMFSVLQFSVSTATGETKAQEGSQDTEKLKEKAITAASKVWDFIKHGVCTLCNYVLWDKSSYCKDRCCCFRETCCGKKKKKSDMDNCENYIMGQSARQNSETSEAGKKKEKTTTKCKNSSSDILNLGYSAT</sequence>
<feature type="compositionally biased region" description="Basic and acidic residues" evidence="1">
    <location>
        <begin position="181"/>
        <end position="190"/>
    </location>
</feature>
<gene>
    <name evidence="2" type="ORF">PGO_011800</name>
</gene>
<organism evidence="2 3">
    <name type="scientific">Plasmodium gonderi</name>
    <dbReference type="NCBI Taxonomy" id="77519"/>
    <lineage>
        <taxon>Eukaryota</taxon>
        <taxon>Sar</taxon>
        <taxon>Alveolata</taxon>
        <taxon>Apicomplexa</taxon>
        <taxon>Aconoidasida</taxon>
        <taxon>Haemosporida</taxon>
        <taxon>Plasmodiidae</taxon>
        <taxon>Plasmodium</taxon>
        <taxon>Plasmodium (Plasmodium)</taxon>
    </lineage>
</organism>
<protein>
    <recommendedName>
        <fullName evidence="4">Variable surface protein</fullName>
    </recommendedName>
</protein>
<accession>A0A1Y1J9T6</accession>
<proteinExistence type="predicted"/>
<comment type="caution">
    <text evidence="2">The sequence shown here is derived from an EMBL/GenBank/DDBJ whole genome shotgun (WGS) entry which is preliminary data.</text>
</comment>
<feature type="region of interest" description="Disordered" evidence="1">
    <location>
        <begin position="172"/>
        <end position="208"/>
    </location>
</feature>
<keyword evidence="3" id="KW-1185">Reference proteome</keyword>
<evidence type="ECO:0000313" key="3">
    <source>
        <dbReference type="Proteomes" id="UP000195521"/>
    </source>
</evidence>
<dbReference type="AlphaFoldDB" id="A0A1Y1J9T6"/>
<dbReference type="Proteomes" id="UP000195521">
    <property type="component" value="Unassembled WGS sequence"/>
</dbReference>
<evidence type="ECO:0000256" key="1">
    <source>
        <dbReference type="SAM" id="MobiDB-lite"/>
    </source>
</evidence>
<reference evidence="3" key="1">
    <citation type="submission" date="2017-04" db="EMBL/GenBank/DDBJ databases">
        <title>Plasmodium gonderi genome.</title>
        <authorList>
            <person name="Arisue N."/>
            <person name="Honma H."/>
            <person name="Kawai S."/>
            <person name="Tougan T."/>
            <person name="Tanabe K."/>
            <person name="Horii T."/>
        </authorList>
    </citation>
    <scope>NUCLEOTIDE SEQUENCE [LARGE SCALE GENOMIC DNA]</scope>
    <source>
        <strain evidence="3">ATCC 30045</strain>
    </source>
</reference>
<dbReference type="EMBL" id="BDQF01000001">
    <property type="protein sequence ID" value="GAW79030.1"/>
    <property type="molecule type" value="Genomic_DNA"/>
</dbReference>
<dbReference type="RefSeq" id="XP_028541619.1">
    <property type="nucleotide sequence ID" value="XM_028685818.1"/>
</dbReference>
<evidence type="ECO:0000313" key="2">
    <source>
        <dbReference type="EMBL" id="GAW79030.1"/>
    </source>
</evidence>